<feature type="region of interest" description="Disordered" evidence="2">
    <location>
        <begin position="485"/>
        <end position="511"/>
    </location>
</feature>
<dbReference type="GO" id="GO:0035735">
    <property type="term" value="P:intraciliary transport involved in cilium assembly"/>
    <property type="evidence" value="ECO:0007669"/>
    <property type="project" value="InterPro"/>
</dbReference>
<feature type="coiled-coil region" evidence="1">
    <location>
        <begin position="1027"/>
        <end position="1102"/>
    </location>
</feature>
<proteinExistence type="predicted"/>
<name>A0AAW0XGY8_CHEQU</name>
<feature type="coiled-coil region" evidence="1">
    <location>
        <begin position="890"/>
        <end position="998"/>
    </location>
</feature>
<keyword evidence="1" id="KW-0175">Coiled coil</keyword>
<evidence type="ECO:0000313" key="4">
    <source>
        <dbReference type="Proteomes" id="UP001445076"/>
    </source>
</evidence>
<feature type="region of interest" description="Disordered" evidence="2">
    <location>
        <begin position="663"/>
        <end position="690"/>
    </location>
</feature>
<dbReference type="GO" id="GO:0005929">
    <property type="term" value="C:cilium"/>
    <property type="evidence" value="ECO:0007669"/>
    <property type="project" value="GOC"/>
</dbReference>
<feature type="compositionally biased region" description="Low complexity" evidence="2">
    <location>
        <begin position="50"/>
        <end position="68"/>
    </location>
</feature>
<feature type="coiled-coil region" evidence="1">
    <location>
        <begin position="815"/>
        <end position="842"/>
    </location>
</feature>
<evidence type="ECO:0000313" key="3">
    <source>
        <dbReference type="EMBL" id="KAK8738979.1"/>
    </source>
</evidence>
<sequence>MIEERSNICRRIGSARSGVSRVGSARPGSGRVGSARPSSGTCRPKLYTGRPSSAPIPSRPSSAPSSARTGPYSVSRTSAGSASFKSHDVSHLNLKVEGKSIRSVGYTPRRHQPVSRGSLRVVSTHGYSVAGKRKQFLNCHKSRLYEKQDLGSDSEGSSGMGFGSTYTLPLSVHQPILYGSAISSKQPYTNKAVVDFGATFTKGTKEGSYEEKSFGSTYTLKNAVSVTAGGEEFEFSHRSASRSEDGPEKVDSAYHLLGSAFLNKEAAVQRTCSSDSHDTRDIHGMCSDSYNTRPRSLSSNRCMDGRISGESSDDVQQSRINVVKRDTDTTSNDGSECTVMSLGRKIQIMASGQPKKQVNHDNKDENWDTEWKQLLKQNHELLLRLSNREDFPFLDNTSRVSGGNPVSVHDSGVQTSFTKDLEEKGPLDCALNIDIPETVNYSEYDGSDGLLSLCLEDRQTDENEEKGSITTSASPECVLEDIIEESSLSDKSSPRTIVNTGNPDSLEETKVKSEREMDSIENASQSNPEVSTTQGMFKYDNSEFANIPSAEKKENCPKLFSSSTDFSCTTNLPAYHLGAATTYIIRSRFSREKQLKPQPSKDLLDALQMLEDEEKKNIEAQEKECASTNKVDGADECETQMPVQGSSTSASYVYNLGEYEASNKETSSSVQRTDGSRQHDQNKSSVSSPLSECEATLPVLQVLVEKVFLFTQDLAERWRQGNADDTREDLLYQLVEAERLLEQICIQEGRKEDPKKSPDLHTKCEDKLRKKQEESDARIQKNIELIRKLMDDKKLLTEQCEQMHRSQRLIDKKHADKIKLLEEKHSKEMKNLKERIVASEQEKREKWTQQKTKVIKETTYRGLETKMKDLSAKHRDEVSQLKAEHWEATRQIEERSMSQLRSQEEELKKKFEQEKEEACKREREREQQRLELELRQSEQLALSRMETVRKQHERDLRSLIEDHHRTLERMHLENEAALRETTKERERLKDEYEDRIRTLIRNHEDDIATLRQKDEKNRCEWREQFMKEHSEARMLAERELRERLKRQRDKEIERAIKEIQLETRNHEEQEHRTFEAKIKNLRERYDNELNELESSERNARSRYLEMKSILAQKEEEIVYLRARLHTQDLELCELQHMFRPPDD</sequence>
<keyword evidence="4" id="KW-1185">Reference proteome</keyword>
<gene>
    <name evidence="3" type="ORF">OTU49_003771</name>
</gene>
<organism evidence="3 4">
    <name type="scientific">Cherax quadricarinatus</name>
    <name type="common">Australian red claw crayfish</name>
    <dbReference type="NCBI Taxonomy" id="27406"/>
    <lineage>
        <taxon>Eukaryota</taxon>
        <taxon>Metazoa</taxon>
        <taxon>Ecdysozoa</taxon>
        <taxon>Arthropoda</taxon>
        <taxon>Crustacea</taxon>
        <taxon>Multicrustacea</taxon>
        <taxon>Malacostraca</taxon>
        <taxon>Eumalacostraca</taxon>
        <taxon>Eucarida</taxon>
        <taxon>Decapoda</taxon>
        <taxon>Pleocyemata</taxon>
        <taxon>Astacidea</taxon>
        <taxon>Parastacoidea</taxon>
        <taxon>Parastacidae</taxon>
        <taxon>Cherax</taxon>
    </lineage>
</organism>
<dbReference type="GO" id="GO:0034451">
    <property type="term" value="C:centriolar satellite"/>
    <property type="evidence" value="ECO:0007669"/>
    <property type="project" value="TreeGrafter"/>
</dbReference>
<evidence type="ECO:0000256" key="1">
    <source>
        <dbReference type="SAM" id="Coils"/>
    </source>
</evidence>
<dbReference type="AlphaFoldDB" id="A0AAW0XGY8"/>
<accession>A0AAW0XGY8</accession>
<dbReference type="PANTHER" id="PTHR31540:SF1">
    <property type="entry name" value="CENTROSOMAL PROTEIN OF 131 KDA"/>
    <property type="match status" value="1"/>
</dbReference>
<feature type="compositionally biased region" description="Polar residues" evidence="2">
    <location>
        <begin position="72"/>
        <end position="84"/>
    </location>
</feature>
<feature type="compositionally biased region" description="Polar residues" evidence="2">
    <location>
        <begin position="489"/>
        <end position="503"/>
    </location>
</feature>
<evidence type="ECO:0000256" key="2">
    <source>
        <dbReference type="SAM" id="MobiDB-lite"/>
    </source>
</evidence>
<protein>
    <submittedName>
        <fullName evidence="3">Uncharacterized protein</fullName>
    </submittedName>
</protein>
<comment type="caution">
    <text evidence="3">The sequence shown here is derived from an EMBL/GenBank/DDBJ whole genome shotgun (WGS) entry which is preliminary data.</text>
</comment>
<feature type="compositionally biased region" description="Polar residues" evidence="2">
    <location>
        <begin position="664"/>
        <end position="673"/>
    </location>
</feature>
<dbReference type="EMBL" id="JARKIK010000038">
    <property type="protein sequence ID" value="KAK8738979.1"/>
    <property type="molecule type" value="Genomic_DNA"/>
</dbReference>
<dbReference type="Proteomes" id="UP001445076">
    <property type="component" value="Unassembled WGS sequence"/>
</dbReference>
<dbReference type="PANTHER" id="PTHR31540">
    <property type="entry name" value="CENTROSOMAL PROTEIN OF 131 KDA"/>
    <property type="match status" value="1"/>
</dbReference>
<feature type="region of interest" description="Disordered" evidence="2">
    <location>
        <begin position="15"/>
        <end position="85"/>
    </location>
</feature>
<reference evidence="3 4" key="1">
    <citation type="journal article" date="2024" name="BMC Genomics">
        <title>Genome assembly of redclaw crayfish (Cherax quadricarinatus) provides insights into its immune adaptation and hypoxia tolerance.</title>
        <authorList>
            <person name="Liu Z."/>
            <person name="Zheng J."/>
            <person name="Li H."/>
            <person name="Fang K."/>
            <person name="Wang S."/>
            <person name="He J."/>
            <person name="Zhou D."/>
            <person name="Weng S."/>
            <person name="Chi M."/>
            <person name="Gu Z."/>
            <person name="He J."/>
            <person name="Li F."/>
            <person name="Wang M."/>
        </authorList>
    </citation>
    <scope>NUCLEOTIDE SEQUENCE [LARGE SCALE GENOMIC DNA]</scope>
    <source>
        <strain evidence="3">ZL_2023a</strain>
    </source>
</reference>
<feature type="region of interest" description="Disordered" evidence="2">
    <location>
        <begin position="750"/>
        <end position="772"/>
    </location>
</feature>
<dbReference type="GO" id="GO:0010824">
    <property type="term" value="P:regulation of centrosome duplication"/>
    <property type="evidence" value="ECO:0007669"/>
    <property type="project" value="TreeGrafter"/>
</dbReference>
<feature type="compositionally biased region" description="Low complexity" evidence="2">
    <location>
        <begin position="15"/>
        <end position="40"/>
    </location>
</feature>
<dbReference type="InterPro" id="IPR030465">
    <property type="entry name" value="CEP131"/>
</dbReference>